<keyword evidence="3" id="KW-1185">Reference proteome</keyword>
<reference evidence="2 3" key="1">
    <citation type="journal article" date="2019" name="G3 (Bethesda)">
        <title>Sequencing of a Wild Apple (Malus baccata) Genome Unravels the Differences Between Cultivated and Wild Apple Species Regarding Disease Resistance and Cold Tolerance.</title>
        <authorList>
            <person name="Chen X."/>
        </authorList>
    </citation>
    <scope>NUCLEOTIDE SEQUENCE [LARGE SCALE GENOMIC DNA]</scope>
    <source>
        <strain evidence="3">cv. Shandingzi</strain>
        <tissue evidence="2">Leaves</tissue>
    </source>
</reference>
<dbReference type="Pfam" id="PF07727">
    <property type="entry name" value="RVT_2"/>
    <property type="match status" value="1"/>
</dbReference>
<evidence type="ECO:0000313" key="2">
    <source>
        <dbReference type="EMBL" id="TQE07890.1"/>
    </source>
</evidence>
<comment type="caution">
    <text evidence="2">The sequence shown here is derived from an EMBL/GenBank/DDBJ whole genome shotgun (WGS) entry which is preliminary data.</text>
</comment>
<gene>
    <name evidence="2" type="ORF">C1H46_006423</name>
</gene>
<dbReference type="AlphaFoldDB" id="A0A540NBL6"/>
<feature type="domain" description="Reverse transcriptase Ty1/copia-type" evidence="1">
    <location>
        <begin position="13"/>
        <end position="90"/>
    </location>
</feature>
<dbReference type="EMBL" id="VIEB01000078">
    <property type="protein sequence ID" value="TQE07890.1"/>
    <property type="molecule type" value="Genomic_DNA"/>
</dbReference>
<organism evidence="2 3">
    <name type="scientific">Malus baccata</name>
    <name type="common">Siberian crab apple</name>
    <name type="synonym">Pyrus baccata</name>
    <dbReference type="NCBI Taxonomy" id="106549"/>
    <lineage>
        <taxon>Eukaryota</taxon>
        <taxon>Viridiplantae</taxon>
        <taxon>Streptophyta</taxon>
        <taxon>Embryophyta</taxon>
        <taxon>Tracheophyta</taxon>
        <taxon>Spermatophyta</taxon>
        <taxon>Magnoliopsida</taxon>
        <taxon>eudicotyledons</taxon>
        <taxon>Gunneridae</taxon>
        <taxon>Pentapetalae</taxon>
        <taxon>rosids</taxon>
        <taxon>fabids</taxon>
        <taxon>Rosales</taxon>
        <taxon>Rosaceae</taxon>
        <taxon>Amygdaloideae</taxon>
        <taxon>Maleae</taxon>
        <taxon>Malus</taxon>
    </lineage>
</organism>
<dbReference type="Proteomes" id="UP000315295">
    <property type="component" value="Unassembled WGS sequence"/>
</dbReference>
<protein>
    <recommendedName>
        <fullName evidence="1">Reverse transcriptase Ty1/copia-type domain-containing protein</fullName>
    </recommendedName>
</protein>
<name>A0A540NBL6_MALBA</name>
<evidence type="ECO:0000259" key="1">
    <source>
        <dbReference type="Pfam" id="PF07727"/>
    </source>
</evidence>
<evidence type="ECO:0000313" key="3">
    <source>
        <dbReference type="Proteomes" id="UP000315295"/>
    </source>
</evidence>
<dbReference type="STRING" id="106549.A0A540NBL6"/>
<accession>A0A540NBL6</accession>
<sequence length="112" mass="12795">MKNSGTSFTPLLIYMDDIVVTGHVIVAIDSLKSYICTHFRIKYLGDLNYFLGIVVSRSKSSIYFSQRKYALEIMKDYGFLGARPIAFPMEDTILSDRLDITYLVHVLSGFMH</sequence>
<proteinExistence type="predicted"/>
<dbReference type="InterPro" id="IPR013103">
    <property type="entry name" value="RVT_2"/>
</dbReference>